<name>A0ACB8CMT2_DERSI</name>
<proteinExistence type="predicted"/>
<comment type="caution">
    <text evidence="1">The sequence shown here is derived from an EMBL/GenBank/DDBJ whole genome shotgun (WGS) entry which is preliminary data.</text>
</comment>
<dbReference type="EMBL" id="CM023475">
    <property type="protein sequence ID" value="KAH7946288.1"/>
    <property type="molecule type" value="Genomic_DNA"/>
</dbReference>
<evidence type="ECO:0000313" key="1">
    <source>
        <dbReference type="EMBL" id="KAH7946288.1"/>
    </source>
</evidence>
<keyword evidence="2" id="KW-1185">Reference proteome</keyword>
<reference evidence="1" key="1">
    <citation type="submission" date="2020-05" db="EMBL/GenBank/DDBJ databases">
        <title>Large-scale comparative analyses of tick genomes elucidate their genetic diversity and vector capacities.</title>
        <authorList>
            <person name="Jia N."/>
            <person name="Wang J."/>
            <person name="Shi W."/>
            <person name="Du L."/>
            <person name="Sun Y."/>
            <person name="Zhan W."/>
            <person name="Jiang J."/>
            <person name="Wang Q."/>
            <person name="Zhang B."/>
            <person name="Ji P."/>
            <person name="Sakyi L.B."/>
            <person name="Cui X."/>
            <person name="Yuan T."/>
            <person name="Jiang B."/>
            <person name="Yang W."/>
            <person name="Lam T.T.-Y."/>
            <person name="Chang Q."/>
            <person name="Ding S."/>
            <person name="Wang X."/>
            <person name="Zhu J."/>
            <person name="Ruan X."/>
            <person name="Zhao L."/>
            <person name="Wei J."/>
            <person name="Que T."/>
            <person name="Du C."/>
            <person name="Cheng J."/>
            <person name="Dai P."/>
            <person name="Han X."/>
            <person name="Huang E."/>
            <person name="Gao Y."/>
            <person name="Liu J."/>
            <person name="Shao H."/>
            <person name="Ye R."/>
            <person name="Li L."/>
            <person name="Wei W."/>
            <person name="Wang X."/>
            <person name="Wang C."/>
            <person name="Yang T."/>
            <person name="Huo Q."/>
            <person name="Li W."/>
            <person name="Guo W."/>
            <person name="Chen H."/>
            <person name="Zhou L."/>
            <person name="Ni X."/>
            <person name="Tian J."/>
            <person name="Zhou Y."/>
            <person name="Sheng Y."/>
            <person name="Liu T."/>
            <person name="Pan Y."/>
            <person name="Xia L."/>
            <person name="Li J."/>
            <person name="Zhao F."/>
            <person name="Cao W."/>
        </authorList>
    </citation>
    <scope>NUCLEOTIDE SEQUENCE</scope>
    <source>
        <strain evidence="1">Dsil-2018</strain>
    </source>
</reference>
<gene>
    <name evidence="1" type="ORF">HPB49_022683</name>
</gene>
<dbReference type="Proteomes" id="UP000821865">
    <property type="component" value="Chromosome 6"/>
</dbReference>
<organism evidence="1 2">
    <name type="scientific">Dermacentor silvarum</name>
    <name type="common">Tick</name>
    <dbReference type="NCBI Taxonomy" id="543639"/>
    <lineage>
        <taxon>Eukaryota</taxon>
        <taxon>Metazoa</taxon>
        <taxon>Ecdysozoa</taxon>
        <taxon>Arthropoda</taxon>
        <taxon>Chelicerata</taxon>
        <taxon>Arachnida</taxon>
        <taxon>Acari</taxon>
        <taxon>Parasitiformes</taxon>
        <taxon>Ixodida</taxon>
        <taxon>Ixodoidea</taxon>
        <taxon>Ixodidae</taxon>
        <taxon>Rhipicephalinae</taxon>
        <taxon>Dermacentor</taxon>
    </lineage>
</organism>
<evidence type="ECO:0000313" key="2">
    <source>
        <dbReference type="Proteomes" id="UP000821865"/>
    </source>
</evidence>
<sequence length="1259" mass="140245">MDEGKCSELLSLIEDNVDYFESAQSDMGQRFSNQLGDLHDAVTQLRDDCTLIAQKAHLYDFDAETPGNGYRTCLIIVNRFLPICIKLCRHVIASRDSMFFRAEFYQKELEAHLSVVAGMQVSAQFLRRMLDVGTVGDLFVGEKLSIKELLEEYGSLPQVGFYGRLAGFYFCESMRRIITGLNIVMASFSDQYRQSGGALAHAAASLINCGKYTLNPEARANHIVDVTQNASLDFLKAFWSLNEGELLKACHLLSFFMNNSTRVPQWICPSLEVCEVVTVPAKMQRLPTENGLAWVDIPVPSSHLPRAAVRCRLLSYRWRQGQEAVTGSRWFSSPSPPSEGLLLHCHGGGFVSQTPDSHEIYLRDWAKDLDVPILTVDYSLSPEAPFPRALEEVLHVYAWALINHKKLGWTGENICVAGDSAGGNLMLALCLKTIELNIRRPSGAFAAYTPVMLSMAPSPSRILCAVDPLLPLGFMLTCLHAYIGCATEPDIRLCAKAPPEKPARRQSVTEHGMSDSSQSPTESVHVSSTQPAQENEVEMGNPVSTSLTTKAKMPLTRTKNVVQLEVAGELPSQYLCRFASQCDDANTSCQGGQHEDEHIVLEMPVDLTFPVRNRCCRAATYWVRALVTVLSASHLYQRHVLANWELLCGQNGKKRKGLAVPWFRRASRFDRKFQTMKILASNPFISPYLAPSWMLQRMPPCYFVGLHLDPTLDDLVMLSKRLKAANSYVQLEILDNLPHAFLNFLPFSKEAHEGSKSDSENLEDCRPDSAPGRCSLVNMSRIGRPGSGLYEMLTTMIRANIEYFREVETETGSSLFVDENMKFNDLFKEFDNFDPTSFYGRCMGFYQSLLPSNLLNSSDVLPPSHGLILHFHGGGFIAQSAESHEIYLRDWARLVNVPILSVDYSLSPEYRYPRALEEVAFVYGWVLNNCHKLGWTGERICLAGDSAGGNLCLALSLRMIQLQLRCPDAMFCAYTPVMLNAHPSPSKVLTCMDPLIPLEFLLTCVHAYVGVEPHDTRQDTRHTHGIHTAVEALSLVSGQGHETASETPHLKASVPSEEPRKEQPSPQHVDQPKSQNDLLQDCTDSASLPATNGIEVNAGEEHVIFEIPADLSASLRRKAAEMSKQSLEKVSGPASRRRPPKTRREALPWFHPENPSRLRILEALVARAEDPLMTPYLASDDLLRKMPPAFFLSSWAVWLDLRQEQVCDHGLTVASSLLRCNLIVEITTACLILGNIASPVMALGHHYIHDSAFARVTSL</sequence>
<accession>A0ACB8CMT2</accession>
<protein>
    <submittedName>
        <fullName evidence="1">Uncharacterized protein</fullName>
    </submittedName>
</protein>